<reference evidence="10 11" key="1">
    <citation type="submission" date="2018-03" db="EMBL/GenBank/DDBJ databases">
        <title>The draft genome of Sphingosinicella sp. GL-C-18.</title>
        <authorList>
            <person name="Liu L."/>
            <person name="Li L."/>
            <person name="Liang L."/>
            <person name="Zhang X."/>
            <person name="Wang T."/>
        </authorList>
    </citation>
    <scope>NUCLEOTIDE SEQUENCE [LARGE SCALE GENOMIC DNA]</scope>
    <source>
        <strain evidence="10 11">GL-C-18</strain>
    </source>
</reference>
<dbReference type="EMBL" id="PXYI01000004">
    <property type="protein sequence ID" value="PSJ39625.1"/>
    <property type="molecule type" value="Genomic_DNA"/>
</dbReference>
<dbReference type="PANTHER" id="PTHR42980:SF1">
    <property type="entry name" value="2-OXOISOVALERATE DEHYDROGENASE SUBUNIT BETA, MITOCHONDRIAL"/>
    <property type="match status" value="1"/>
</dbReference>
<dbReference type="Gene3D" id="3.40.50.970">
    <property type="match status" value="2"/>
</dbReference>
<dbReference type="Pfam" id="PF02779">
    <property type="entry name" value="Transket_pyr"/>
    <property type="match status" value="1"/>
</dbReference>
<keyword evidence="11" id="KW-1185">Reference proteome</keyword>
<dbReference type="GO" id="GO:0003863">
    <property type="term" value="F:branched-chain 2-oxo acid dehydrogenase activity"/>
    <property type="evidence" value="ECO:0007669"/>
    <property type="project" value="UniProtKB-EC"/>
</dbReference>
<keyword evidence="6" id="KW-0560">Oxidoreductase</keyword>
<dbReference type="GO" id="GO:0009083">
    <property type="term" value="P:branched-chain amino acid catabolic process"/>
    <property type="evidence" value="ECO:0007669"/>
    <property type="project" value="TreeGrafter"/>
</dbReference>
<dbReference type="OrthoDB" id="7821727at2"/>
<dbReference type="Gene3D" id="3.40.50.920">
    <property type="match status" value="1"/>
</dbReference>
<comment type="caution">
    <text evidence="10">The sequence shown here is derived from an EMBL/GenBank/DDBJ whole genome shotgun (WGS) entry which is preliminary data.</text>
</comment>
<name>A0A2P7QNS7_9SPHN</name>
<dbReference type="InterPro" id="IPR009014">
    <property type="entry name" value="Transketo_C/PFOR_II"/>
</dbReference>
<dbReference type="Pfam" id="PF00676">
    <property type="entry name" value="E1_dh"/>
    <property type="match status" value="1"/>
</dbReference>
<dbReference type="PANTHER" id="PTHR42980">
    <property type="entry name" value="2-OXOISOVALERATE DEHYDROGENASE SUBUNIT BETA-RELATED"/>
    <property type="match status" value="1"/>
</dbReference>
<evidence type="ECO:0000256" key="8">
    <source>
        <dbReference type="ARBA" id="ARBA00030680"/>
    </source>
</evidence>
<protein>
    <recommendedName>
        <fullName evidence="5">2-oxoglutarate dehydrogenase E1 component</fullName>
        <ecNumber evidence="4">1.2.4.4</ecNumber>
    </recommendedName>
    <alternativeName>
        <fullName evidence="8">Alpha-ketoglutarate dehydrogenase</fullName>
    </alternativeName>
</protein>
<dbReference type="AlphaFoldDB" id="A0A2P7QNS7"/>
<comment type="cofactor">
    <cofactor evidence="1">
        <name>thiamine diphosphate</name>
        <dbReference type="ChEBI" id="CHEBI:58937"/>
    </cofactor>
</comment>
<proteinExistence type="predicted"/>
<gene>
    <name evidence="10" type="ORF">C7I55_13585</name>
</gene>
<keyword evidence="7" id="KW-0786">Thiamine pyrophosphate</keyword>
<evidence type="ECO:0000256" key="3">
    <source>
        <dbReference type="ARBA" id="ARBA00011301"/>
    </source>
</evidence>
<dbReference type="GO" id="GO:0007584">
    <property type="term" value="P:response to nutrient"/>
    <property type="evidence" value="ECO:0007669"/>
    <property type="project" value="TreeGrafter"/>
</dbReference>
<evidence type="ECO:0000256" key="6">
    <source>
        <dbReference type="ARBA" id="ARBA00023002"/>
    </source>
</evidence>
<dbReference type="InterPro" id="IPR005475">
    <property type="entry name" value="Transketolase-like_Pyr-bd"/>
</dbReference>
<dbReference type="RefSeq" id="WP_106513523.1">
    <property type="nucleotide sequence ID" value="NZ_PXYI01000004.1"/>
</dbReference>
<evidence type="ECO:0000256" key="7">
    <source>
        <dbReference type="ARBA" id="ARBA00023052"/>
    </source>
</evidence>
<accession>A0A2P7QNS7</accession>
<dbReference type="CDD" id="cd07036">
    <property type="entry name" value="TPP_PYR_E1-PDHc-beta_like"/>
    <property type="match status" value="1"/>
</dbReference>
<dbReference type="SMART" id="SM00861">
    <property type="entry name" value="Transket_pyr"/>
    <property type="match status" value="1"/>
</dbReference>
<evidence type="ECO:0000313" key="11">
    <source>
        <dbReference type="Proteomes" id="UP000241167"/>
    </source>
</evidence>
<dbReference type="Pfam" id="PF02780">
    <property type="entry name" value="Transketolase_C"/>
    <property type="match status" value="1"/>
</dbReference>
<evidence type="ECO:0000256" key="5">
    <source>
        <dbReference type="ARBA" id="ARBA00013321"/>
    </source>
</evidence>
<dbReference type="InterPro" id="IPR033248">
    <property type="entry name" value="Transketolase_C"/>
</dbReference>
<dbReference type="EC" id="1.2.4.4" evidence="4"/>
<keyword evidence="10" id="KW-0670">Pyruvate</keyword>
<feature type="domain" description="Transketolase-like pyrimidine-binding" evidence="9">
    <location>
        <begin position="376"/>
        <end position="550"/>
    </location>
</feature>
<dbReference type="SUPFAM" id="SSF52922">
    <property type="entry name" value="TK C-terminal domain-like"/>
    <property type="match status" value="1"/>
</dbReference>
<dbReference type="InterPro" id="IPR029061">
    <property type="entry name" value="THDP-binding"/>
</dbReference>
<comment type="function">
    <text evidence="2">E1 component of the 2-oxoglutarate dehydrogenase (OGDH) complex which catalyzes the decarboxylation of 2-oxoglutarate, the first step in the conversion of 2-oxoglutarate to succinyl-CoA and CO(2).</text>
</comment>
<evidence type="ECO:0000256" key="2">
    <source>
        <dbReference type="ARBA" id="ARBA00003906"/>
    </source>
</evidence>
<dbReference type="InterPro" id="IPR001017">
    <property type="entry name" value="DH_E1"/>
</dbReference>
<evidence type="ECO:0000313" key="10">
    <source>
        <dbReference type="EMBL" id="PSJ39625.1"/>
    </source>
</evidence>
<dbReference type="SUPFAM" id="SSF52518">
    <property type="entry name" value="Thiamin diphosphate-binding fold (THDP-binding)"/>
    <property type="match status" value="2"/>
</dbReference>
<dbReference type="FunFam" id="3.40.50.920:FF:000001">
    <property type="entry name" value="Pyruvate dehydrogenase E1 beta subunit"/>
    <property type="match status" value="1"/>
</dbReference>
<evidence type="ECO:0000256" key="4">
    <source>
        <dbReference type="ARBA" id="ARBA00012277"/>
    </source>
</evidence>
<evidence type="ECO:0000256" key="1">
    <source>
        <dbReference type="ARBA" id="ARBA00001964"/>
    </source>
</evidence>
<dbReference type="Proteomes" id="UP000241167">
    <property type="component" value="Unassembled WGS sequence"/>
</dbReference>
<comment type="subunit">
    <text evidence="3">Homodimer. Part of the 2-oxoglutarate dehydrogenase (OGDH) complex composed of E1 (2-oxoglutarate dehydrogenase), E2 (dihydrolipoamide succinyltransferase) and E3 (dihydrolipoamide dehydrogenase); the complex contains multiple copies of the three enzymatic components (E1, E2 and E3).</text>
</comment>
<sequence>MADEALVESDFRAEAPDPAFDWARIAYLVHVSRAMDRLEEERLVPERKVLYQFSARGHDMAQILLGSRLTHKKDAACGYYRSRPLLLALGVPLEDALGSGMGRAGGYSDGRDIGVVFNYPNPTGAPALPMSGGVGAQYTPTAGWAQAIDYHRNVLGNEAYDGAIALVLGGDASVATGGFWASLTIATTQKLPMLFYIEDNQFGISVPATYQTPGADISKNLASFSGLTIFSGDGSDPAEAARLVAAATAHVRARKGPALLHLRVPRLQGHSFQDTQAYKSEEVVRGEWARDPLPRLRDFLVGSVMTEQRWNGIAAEAEAAVEAARATAEARGVADPATVLANVFYEGEMQQLGGQWTHGYRAPKSHEDPKPEGQRINMVTAIRRTLDHELAINERVLLFGEDIGPKGGVHAVTLGLQEKYGAGRVFDTSLNEEGIIGRAVGMALAGLMPVPEIQFRKYAEPATEQINDCGTMRWRTNNRFAAPMVLRIPGGFFKCGDPWHSQTNEVQFVHNPGWLVAVPSNAEDAVGLLRTALRGNDPVIFFEHRAMLDDVWARRPYPGDSYVLPFGRAKKTREGDDITIVTWGAMVPRCEEAAKHVSADVIDLRTLVPWDKEMVLASVRRTRRCLIVHEDLKTGGFGAEIAAIVADEAFLDLDAPVARVTMPDIPSPHNPVLLDWAVPNVERIRAKIDELVGF</sequence>
<organism evidence="10 11">
    <name type="scientific">Allosphingosinicella deserti</name>
    <dbReference type="NCBI Taxonomy" id="2116704"/>
    <lineage>
        <taxon>Bacteria</taxon>
        <taxon>Pseudomonadati</taxon>
        <taxon>Pseudomonadota</taxon>
        <taxon>Alphaproteobacteria</taxon>
        <taxon>Sphingomonadales</taxon>
        <taxon>Sphingomonadaceae</taxon>
        <taxon>Allosphingosinicella</taxon>
    </lineage>
</organism>
<evidence type="ECO:0000259" key="9">
    <source>
        <dbReference type="SMART" id="SM00861"/>
    </source>
</evidence>